<feature type="domain" description="DUF4158" evidence="1">
    <location>
        <begin position="2"/>
        <end position="162"/>
    </location>
</feature>
<evidence type="ECO:0000313" key="3">
    <source>
        <dbReference type="Proteomes" id="UP000257080"/>
    </source>
</evidence>
<evidence type="ECO:0000313" key="2">
    <source>
        <dbReference type="EMBL" id="RFA24289.1"/>
    </source>
</evidence>
<accession>A0A3E0W6A0</accession>
<dbReference type="InterPro" id="IPR025296">
    <property type="entry name" value="DUF4158"/>
</dbReference>
<dbReference type="AlphaFoldDB" id="A0A3E0W6A0"/>
<organism evidence="2 3">
    <name type="scientific">Subtercola boreus</name>
    <dbReference type="NCBI Taxonomy" id="120213"/>
    <lineage>
        <taxon>Bacteria</taxon>
        <taxon>Bacillati</taxon>
        <taxon>Actinomycetota</taxon>
        <taxon>Actinomycetes</taxon>
        <taxon>Micrococcales</taxon>
        <taxon>Microbacteriaceae</taxon>
        <taxon>Subtercola</taxon>
    </lineage>
</organism>
<protein>
    <recommendedName>
        <fullName evidence="1">DUF4158 domain-containing protein</fullName>
    </recommendedName>
</protein>
<dbReference type="EMBL" id="NBXE01000071">
    <property type="protein sequence ID" value="RFA24289.1"/>
    <property type="molecule type" value="Genomic_DNA"/>
</dbReference>
<gene>
    <name evidence="2" type="ORF">B7R25_17030</name>
</gene>
<evidence type="ECO:0000259" key="1">
    <source>
        <dbReference type="Pfam" id="PF13700"/>
    </source>
</evidence>
<sequence length="216" mass="23760">MSELEWERLLAIPESEEELARDYTFASAELELIRRRRGDANRLGFAVLLAYVRMPGIALGTAEPAPQVLQVVASQVGIRKDLWAEYGRRDETRREHAVELQNALGMRRVTEAIEAELLAALEPIAVQTDKAALIAAAAIELLRSWGVLLPAAGTLDELVSTAMTAGNRMVYAALADALTTEQKRALDGLLRPRADGQGTQLTWLRQSPLKPNSKHI</sequence>
<comment type="caution">
    <text evidence="2">The sequence shown here is derived from an EMBL/GenBank/DDBJ whole genome shotgun (WGS) entry which is preliminary data.</text>
</comment>
<dbReference type="Proteomes" id="UP000257080">
    <property type="component" value="Unassembled WGS sequence"/>
</dbReference>
<proteinExistence type="predicted"/>
<name>A0A3E0W6A0_9MICO</name>
<reference evidence="2 3" key="1">
    <citation type="submission" date="2017-04" db="EMBL/GenBank/DDBJ databases">
        <title>Comparative genome analysis of Subtercola boreus.</title>
        <authorList>
            <person name="Cho Y.-J."/>
            <person name="Cho A."/>
            <person name="Kim O.-S."/>
            <person name="Lee J.-I."/>
        </authorList>
    </citation>
    <scope>NUCLEOTIDE SEQUENCE [LARGE SCALE GENOMIC DNA]</scope>
    <source>
        <strain evidence="2 3">P28004</strain>
    </source>
</reference>
<dbReference type="Pfam" id="PF13700">
    <property type="entry name" value="DUF4158"/>
    <property type="match status" value="1"/>
</dbReference>